<evidence type="ECO:0000256" key="9">
    <source>
        <dbReference type="SAM" id="MobiDB-lite"/>
    </source>
</evidence>
<dbReference type="VEuPathDB" id="FungiDB:PPTG_18062"/>
<evidence type="ECO:0000256" key="6">
    <source>
        <dbReference type="ARBA" id="ARBA00022918"/>
    </source>
</evidence>
<dbReference type="InterPro" id="IPR050951">
    <property type="entry name" value="Retrovirus_Pol_polyprotein"/>
</dbReference>
<feature type="compositionally biased region" description="Basic and acidic residues" evidence="9">
    <location>
        <begin position="133"/>
        <end position="153"/>
    </location>
</feature>
<feature type="compositionally biased region" description="Low complexity" evidence="9">
    <location>
        <begin position="240"/>
        <end position="274"/>
    </location>
</feature>
<name>W2PHP0_PHYN3</name>
<dbReference type="GO" id="GO:0004519">
    <property type="term" value="F:endonuclease activity"/>
    <property type="evidence" value="ECO:0007669"/>
    <property type="project" value="UniProtKB-KW"/>
</dbReference>
<feature type="compositionally biased region" description="Basic and acidic residues" evidence="9">
    <location>
        <begin position="211"/>
        <end position="221"/>
    </location>
</feature>
<evidence type="ECO:0000256" key="7">
    <source>
        <dbReference type="ARBA" id="ARBA00023117"/>
    </source>
</evidence>
<feature type="compositionally biased region" description="Basic and acidic residues" evidence="9">
    <location>
        <begin position="698"/>
        <end position="708"/>
    </location>
</feature>
<dbReference type="GO" id="GO:0016787">
    <property type="term" value="F:hydrolase activity"/>
    <property type="evidence" value="ECO:0007669"/>
    <property type="project" value="UniProtKB-KW"/>
</dbReference>
<evidence type="ECO:0000256" key="1">
    <source>
        <dbReference type="ARBA" id="ARBA00022679"/>
    </source>
</evidence>
<protein>
    <recommendedName>
        <fullName evidence="10">Bromo domain-containing protein</fullName>
    </recommendedName>
</protein>
<dbReference type="GeneID" id="20186984"/>
<evidence type="ECO:0000256" key="2">
    <source>
        <dbReference type="ARBA" id="ARBA00022695"/>
    </source>
</evidence>
<dbReference type="Gene3D" id="3.10.20.370">
    <property type="match status" value="1"/>
</dbReference>
<dbReference type="Pfam" id="PF24626">
    <property type="entry name" value="SH3_Tf2-1"/>
    <property type="match status" value="1"/>
</dbReference>
<evidence type="ECO:0000256" key="5">
    <source>
        <dbReference type="ARBA" id="ARBA00022801"/>
    </source>
</evidence>
<dbReference type="Pfam" id="PF00439">
    <property type="entry name" value="Bromodomain"/>
    <property type="match status" value="1"/>
</dbReference>
<keyword evidence="6" id="KW-0695">RNA-directed DNA polymerase</keyword>
<dbReference type="CDD" id="cd09274">
    <property type="entry name" value="RNase_HI_RT_Ty3"/>
    <property type="match status" value="1"/>
</dbReference>
<feature type="region of interest" description="Disordered" evidence="9">
    <location>
        <begin position="739"/>
        <end position="813"/>
    </location>
</feature>
<evidence type="ECO:0000256" key="8">
    <source>
        <dbReference type="PROSITE-ProRule" id="PRU00035"/>
    </source>
</evidence>
<dbReference type="Pfam" id="PF17917">
    <property type="entry name" value="RT_RNaseH"/>
    <property type="match status" value="1"/>
</dbReference>
<dbReference type="STRING" id="761204.W2PHP0"/>
<evidence type="ECO:0000313" key="11">
    <source>
        <dbReference type="EMBL" id="ETN00367.1"/>
    </source>
</evidence>
<dbReference type="SUPFAM" id="SSF47370">
    <property type="entry name" value="Bromodomain"/>
    <property type="match status" value="1"/>
</dbReference>
<dbReference type="InterPro" id="IPR056924">
    <property type="entry name" value="SH3_Tf2-1"/>
</dbReference>
<keyword evidence="2" id="KW-0548">Nucleotidyltransferase</keyword>
<dbReference type="SMART" id="SM00297">
    <property type="entry name" value="BROMO"/>
    <property type="match status" value="1"/>
</dbReference>
<sequence>MISETAHAECVRLLELLTNPRVQESWSWVFMTPVNIPGYDQVIKKPMDLGTIKKNLGSKPSRCRFKSHEKFARDVRLVFQNALVYNKDDQDVKGSVYAAAQHLLRVFETAYAKAVDNVFRADDAAVAAAKAAHREAKEEKRRTEGGDVARQDGEGALGASSSSSHRHHSSSHHSSSSSHHRHRDDGEEGSKYKHKHSKKEKKSKKSKKKNKDRDKDREHRHSSSSSGDSKKKSHRSEQESAAASSSSAATKDVVSAAPSSGVAPPAPSVSVAPPSSNLVVKRELTPTHSSGAKMSDSQVTACLSLLMKLIKYKEGNISPAAPFLQPSLASAPVLMLPDESKPFHVVCDASDFAIGCALMQFDDEGRERVVSYQSRQMKSAERNYPVHDKELLAMRYALIKFRVSLLGKQMFAVYTDHASLRTAMESPHLPQRMARWLSFVSEYNFVVHYKPGKNNILADALSRRPDYDPHERLGRQTVEEDENEACLTCDAPGLNLTNASPIMTLREEIAAAYAHDDQYANIMVHLHEPSDATLKALPRPTRNHIERYRLDGTLLTYAIDCFDAPRIVVPNDAGLRARIIHEYHDTHVSGHLGREKTFAAVRATSSGRILDKQKENADKRGRKNLSTFHTGDRVLLSTEGIRSSAVAVLGANKLAPRFIGPFKITKVLGDAYTLDIPSSLRLHPTFYVGRLKRYHPAEIPDPERRATSAEHASNGPHVEPGAPSIHRTQAPAVAGEVFPDVHHESGPPAPAPDAATPGWTDEFAPQSVPPAKQRFQPAQHQPERPAPDSQQGRRLPRQPAPLQPSIDATALRR</sequence>
<keyword evidence="5" id="KW-0378">Hydrolase</keyword>
<dbReference type="InterPro" id="IPR041373">
    <property type="entry name" value="RT_RNaseH"/>
</dbReference>
<dbReference type="Proteomes" id="UP000018817">
    <property type="component" value="Unassembled WGS sequence"/>
</dbReference>
<dbReference type="SUPFAM" id="SSF56672">
    <property type="entry name" value="DNA/RNA polymerases"/>
    <property type="match status" value="1"/>
</dbReference>
<dbReference type="RefSeq" id="XP_008914379.1">
    <property type="nucleotide sequence ID" value="XM_008916131.1"/>
</dbReference>
<keyword evidence="7 8" id="KW-0103">Bromodomain</keyword>
<evidence type="ECO:0000313" key="12">
    <source>
        <dbReference type="Proteomes" id="UP000018817"/>
    </source>
</evidence>
<dbReference type="OrthoDB" id="111710at2759"/>
<dbReference type="PRINTS" id="PR00503">
    <property type="entry name" value="BROMODOMAIN"/>
</dbReference>
<dbReference type="InterPro" id="IPR043502">
    <property type="entry name" value="DNA/RNA_pol_sf"/>
</dbReference>
<feature type="compositionally biased region" description="Basic residues" evidence="9">
    <location>
        <begin position="192"/>
        <end position="210"/>
    </location>
</feature>
<reference evidence="11 12" key="2">
    <citation type="submission" date="2013-11" db="EMBL/GenBank/DDBJ databases">
        <title>The Genome Sequence of Phytophthora parasitica INRA-310.</title>
        <authorList>
            <consortium name="The Broad Institute Genomics Platform"/>
            <person name="Russ C."/>
            <person name="Tyler B."/>
            <person name="Panabieres F."/>
            <person name="Shan W."/>
            <person name="Tripathy S."/>
            <person name="Grunwald N."/>
            <person name="Machado M."/>
            <person name="Johnson C.S."/>
            <person name="Arredondo F."/>
            <person name="Hong C."/>
            <person name="Coffey M."/>
            <person name="Young S.K."/>
            <person name="Zeng Q."/>
            <person name="Gargeya S."/>
            <person name="Fitzgerald M."/>
            <person name="Abouelleil A."/>
            <person name="Alvarado L."/>
            <person name="Chapman S.B."/>
            <person name="Gainer-Dewar J."/>
            <person name="Goldberg J."/>
            <person name="Griggs A."/>
            <person name="Gujja S."/>
            <person name="Hansen M."/>
            <person name="Howarth C."/>
            <person name="Imamovic A."/>
            <person name="Ireland A."/>
            <person name="Larimer J."/>
            <person name="McCowan C."/>
            <person name="Murphy C."/>
            <person name="Pearson M."/>
            <person name="Poon T.W."/>
            <person name="Priest M."/>
            <person name="Roberts A."/>
            <person name="Saif S."/>
            <person name="Shea T."/>
            <person name="Sykes S."/>
            <person name="Wortman J."/>
            <person name="Nusbaum C."/>
            <person name="Birren B."/>
        </authorList>
    </citation>
    <scope>NUCLEOTIDE SEQUENCE [LARGE SCALE GENOMIC DNA]</scope>
    <source>
        <strain evidence="11 12">INRA-310</strain>
    </source>
</reference>
<reference evidence="12" key="1">
    <citation type="submission" date="2011-12" db="EMBL/GenBank/DDBJ databases">
        <authorList>
            <consortium name="The Broad Institute Genome Sequencing Platform"/>
            <person name="Russ C."/>
            <person name="Tyler B."/>
            <person name="Panabieres F."/>
            <person name="Shan W."/>
            <person name="Tripathy S."/>
            <person name="Grunwald N."/>
            <person name="Machado M."/>
            <person name="Young S.K."/>
            <person name="Zeng Q."/>
            <person name="Gargeya S."/>
            <person name="Fitzgerald M."/>
            <person name="Haas B."/>
            <person name="Abouelleil A."/>
            <person name="Alvarado L."/>
            <person name="Arachchi H.M."/>
            <person name="Berlin A."/>
            <person name="Chapman S.B."/>
            <person name="Gearin G."/>
            <person name="Goldberg J."/>
            <person name="Griggs A."/>
            <person name="Gujja S."/>
            <person name="Hansen M."/>
            <person name="Heiman D."/>
            <person name="Howarth C."/>
            <person name="Larimer J."/>
            <person name="Lui A."/>
            <person name="MacDonald P.J.P."/>
            <person name="McCowen C."/>
            <person name="Montmayeur A."/>
            <person name="Murphy C."/>
            <person name="Neiman D."/>
            <person name="Pearson M."/>
            <person name="Priest M."/>
            <person name="Roberts A."/>
            <person name="Saif S."/>
            <person name="Shea T."/>
            <person name="Sisk P."/>
            <person name="Stolte C."/>
            <person name="Sykes S."/>
            <person name="Wortman J."/>
            <person name="Nusbaum C."/>
            <person name="Birren B."/>
        </authorList>
    </citation>
    <scope>NUCLEOTIDE SEQUENCE [LARGE SCALE GENOMIC DNA]</scope>
    <source>
        <strain evidence="12">INRA-310</strain>
    </source>
</reference>
<dbReference type="PROSITE" id="PS50014">
    <property type="entry name" value="BROMODOMAIN_2"/>
    <property type="match status" value="1"/>
</dbReference>
<dbReference type="EMBL" id="KI669639">
    <property type="protein sequence ID" value="ETN00367.1"/>
    <property type="molecule type" value="Genomic_DNA"/>
</dbReference>
<dbReference type="PANTHER" id="PTHR37984:SF5">
    <property type="entry name" value="PROTEIN NYNRIN-LIKE"/>
    <property type="match status" value="1"/>
</dbReference>
<evidence type="ECO:0000256" key="4">
    <source>
        <dbReference type="ARBA" id="ARBA00022759"/>
    </source>
</evidence>
<dbReference type="AlphaFoldDB" id="W2PHP0"/>
<evidence type="ECO:0000256" key="3">
    <source>
        <dbReference type="ARBA" id="ARBA00022722"/>
    </source>
</evidence>
<dbReference type="PANTHER" id="PTHR37984">
    <property type="entry name" value="PROTEIN CBG26694"/>
    <property type="match status" value="1"/>
</dbReference>
<feature type="region of interest" description="Disordered" evidence="9">
    <location>
        <begin position="698"/>
        <end position="725"/>
    </location>
</feature>
<organism evidence="11 12">
    <name type="scientific">Phytophthora nicotianae (strain INRA-310)</name>
    <name type="common">Phytophthora parasitica</name>
    <dbReference type="NCBI Taxonomy" id="761204"/>
    <lineage>
        <taxon>Eukaryota</taxon>
        <taxon>Sar</taxon>
        <taxon>Stramenopiles</taxon>
        <taxon>Oomycota</taxon>
        <taxon>Peronosporomycetes</taxon>
        <taxon>Peronosporales</taxon>
        <taxon>Peronosporaceae</taxon>
        <taxon>Phytophthora</taxon>
    </lineage>
</organism>
<feature type="region of interest" description="Disordered" evidence="9">
    <location>
        <begin position="133"/>
        <end position="274"/>
    </location>
</feature>
<keyword evidence="1" id="KW-0808">Transferase</keyword>
<dbReference type="GO" id="GO:0003964">
    <property type="term" value="F:RNA-directed DNA polymerase activity"/>
    <property type="evidence" value="ECO:0007669"/>
    <property type="project" value="UniProtKB-KW"/>
</dbReference>
<accession>W2PHP0</accession>
<dbReference type="FunFam" id="3.10.20.370:FF:000001">
    <property type="entry name" value="Retrovirus-related Pol polyprotein from transposon 17.6-like protein"/>
    <property type="match status" value="1"/>
</dbReference>
<evidence type="ECO:0000259" key="10">
    <source>
        <dbReference type="PROSITE" id="PS50014"/>
    </source>
</evidence>
<gene>
    <name evidence="11" type="ORF">PPTG_18062</name>
</gene>
<dbReference type="Gene3D" id="1.10.340.70">
    <property type="match status" value="1"/>
</dbReference>
<feature type="domain" description="Bromo" evidence="10">
    <location>
        <begin position="22"/>
        <end position="93"/>
    </location>
</feature>
<proteinExistence type="predicted"/>
<dbReference type="Gene3D" id="1.20.920.10">
    <property type="entry name" value="Bromodomain-like"/>
    <property type="match status" value="1"/>
</dbReference>
<keyword evidence="4" id="KW-0255">Endonuclease</keyword>
<dbReference type="InterPro" id="IPR001487">
    <property type="entry name" value="Bromodomain"/>
</dbReference>
<keyword evidence="3" id="KW-0540">Nuclease</keyword>
<dbReference type="InterPro" id="IPR036427">
    <property type="entry name" value="Bromodomain-like_sf"/>
</dbReference>